<feature type="domain" description="IclR-ED" evidence="5">
    <location>
        <begin position="66"/>
        <end position="253"/>
    </location>
</feature>
<dbReference type="PROSITE" id="PS51077">
    <property type="entry name" value="HTH_ICLR"/>
    <property type="match status" value="1"/>
</dbReference>
<dbReference type="Proteomes" id="UP000199412">
    <property type="component" value="Unassembled WGS sequence"/>
</dbReference>
<evidence type="ECO:0000256" key="3">
    <source>
        <dbReference type="ARBA" id="ARBA00023163"/>
    </source>
</evidence>
<gene>
    <name evidence="6" type="ORF">SAMN05421720_11486</name>
</gene>
<dbReference type="PANTHER" id="PTHR30136">
    <property type="entry name" value="HELIX-TURN-HELIX TRANSCRIPTIONAL REGULATOR, ICLR FAMILY"/>
    <property type="match status" value="1"/>
</dbReference>
<evidence type="ECO:0000259" key="4">
    <source>
        <dbReference type="PROSITE" id="PS51077"/>
    </source>
</evidence>
<dbReference type="EMBL" id="FNAP01000014">
    <property type="protein sequence ID" value="SDE87157.1"/>
    <property type="molecule type" value="Genomic_DNA"/>
</dbReference>
<dbReference type="AlphaFoldDB" id="A0A1G7GGA2"/>
<sequence>MPDELRQKLVPAVQNAALILRVLAERGQPLGATQIARETGMNVSSAFNILRTLSHEGLVTFDGVAKTYRIGMGLLEFVSPLLGASPAALIRPALMEIAQTHQVMIALWQITAKERIVLIDRIAAPRIVQASIARESRLPVFVGAVGRVYAAARGLDRATTRAGYESVHWQAEPGFEAYWADVQEARETRMAFDHGNLFRGLEIVASLARDADGVPRLGLSSITIAGQHDSENLVTVGRALAEAGLRIERCVFGPGPGPGDP</sequence>
<dbReference type="SMART" id="SM00346">
    <property type="entry name" value="HTH_ICLR"/>
    <property type="match status" value="1"/>
</dbReference>
<proteinExistence type="predicted"/>
<dbReference type="GO" id="GO:0045892">
    <property type="term" value="P:negative regulation of DNA-templated transcription"/>
    <property type="evidence" value="ECO:0007669"/>
    <property type="project" value="TreeGrafter"/>
</dbReference>
<keyword evidence="1" id="KW-0805">Transcription regulation</keyword>
<feature type="domain" description="HTH iclR-type" evidence="4">
    <location>
        <begin position="10"/>
        <end position="72"/>
    </location>
</feature>
<dbReference type="Gene3D" id="3.30.450.40">
    <property type="match status" value="1"/>
</dbReference>
<dbReference type="Pfam" id="PF09339">
    <property type="entry name" value="HTH_IclR"/>
    <property type="match status" value="1"/>
</dbReference>
<accession>A0A1G7GGA2</accession>
<dbReference type="InterPro" id="IPR036388">
    <property type="entry name" value="WH-like_DNA-bd_sf"/>
</dbReference>
<dbReference type="GO" id="GO:0003700">
    <property type="term" value="F:DNA-binding transcription factor activity"/>
    <property type="evidence" value="ECO:0007669"/>
    <property type="project" value="TreeGrafter"/>
</dbReference>
<evidence type="ECO:0000259" key="5">
    <source>
        <dbReference type="PROSITE" id="PS51078"/>
    </source>
</evidence>
<keyword evidence="2 6" id="KW-0238">DNA-binding</keyword>
<dbReference type="Gene3D" id="1.10.10.10">
    <property type="entry name" value="Winged helix-like DNA-binding domain superfamily/Winged helix DNA-binding domain"/>
    <property type="match status" value="1"/>
</dbReference>
<keyword evidence="3" id="KW-0804">Transcription</keyword>
<name>A0A1G7GGA2_9PROT</name>
<protein>
    <submittedName>
        <fullName evidence="6">DNA-binding transcriptional regulator, IclR family</fullName>
    </submittedName>
</protein>
<dbReference type="RefSeq" id="WP_176793800.1">
    <property type="nucleotide sequence ID" value="NZ_FNAP01000014.1"/>
</dbReference>
<evidence type="ECO:0000256" key="2">
    <source>
        <dbReference type="ARBA" id="ARBA00023125"/>
    </source>
</evidence>
<dbReference type="InterPro" id="IPR005471">
    <property type="entry name" value="Tscrpt_reg_IclR_N"/>
</dbReference>
<dbReference type="InterPro" id="IPR029016">
    <property type="entry name" value="GAF-like_dom_sf"/>
</dbReference>
<dbReference type="PROSITE" id="PS51078">
    <property type="entry name" value="ICLR_ED"/>
    <property type="match status" value="1"/>
</dbReference>
<dbReference type="InterPro" id="IPR036390">
    <property type="entry name" value="WH_DNA-bd_sf"/>
</dbReference>
<dbReference type="GO" id="GO:0003677">
    <property type="term" value="F:DNA binding"/>
    <property type="evidence" value="ECO:0007669"/>
    <property type="project" value="UniProtKB-KW"/>
</dbReference>
<dbReference type="InterPro" id="IPR050707">
    <property type="entry name" value="HTH_MetabolicPath_Reg"/>
</dbReference>
<dbReference type="SUPFAM" id="SSF46785">
    <property type="entry name" value="Winged helix' DNA-binding domain"/>
    <property type="match status" value="1"/>
</dbReference>
<keyword evidence="7" id="KW-1185">Reference proteome</keyword>
<dbReference type="Pfam" id="PF01614">
    <property type="entry name" value="IclR_C"/>
    <property type="match status" value="1"/>
</dbReference>
<evidence type="ECO:0000313" key="6">
    <source>
        <dbReference type="EMBL" id="SDE87157.1"/>
    </source>
</evidence>
<reference evidence="6 7" key="1">
    <citation type="submission" date="2016-10" db="EMBL/GenBank/DDBJ databases">
        <authorList>
            <person name="de Groot N.N."/>
        </authorList>
    </citation>
    <scope>NUCLEOTIDE SEQUENCE [LARGE SCALE GENOMIC DNA]</scope>
    <source>
        <strain evidence="6 7">ATCC 700224</strain>
    </source>
</reference>
<evidence type="ECO:0000256" key="1">
    <source>
        <dbReference type="ARBA" id="ARBA00023015"/>
    </source>
</evidence>
<dbReference type="PANTHER" id="PTHR30136:SF24">
    <property type="entry name" value="HTH-TYPE TRANSCRIPTIONAL REPRESSOR ALLR"/>
    <property type="match status" value="1"/>
</dbReference>
<organism evidence="6 7">
    <name type="scientific">Rhodospira trueperi</name>
    <dbReference type="NCBI Taxonomy" id="69960"/>
    <lineage>
        <taxon>Bacteria</taxon>
        <taxon>Pseudomonadati</taxon>
        <taxon>Pseudomonadota</taxon>
        <taxon>Alphaproteobacteria</taxon>
        <taxon>Rhodospirillales</taxon>
        <taxon>Rhodospirillaceae</taxon>
        <taxon>Rhodospira</taxon>
    </lineage>
</organism>
<dbReference type="InterPro" id="IPR014757">
    <property type="entry name" value="Tscrpt_reg_IclR_C"/>
</dbReference>
<evidence type="ECO:0000313" key="7">
    <source>
        <dbReference type="Proteomes" id="UP000199412"/>
    </source>
</evidence>
<dbReference type="SUPFAM" id="SSF55781">
    <property type="entry name" value="GAF domain-like"/>
    <property type="match status" value="1"/>
</dbReference>
<dbReference type="STRING" id="69960.SAMN05421720_11486"/>